<dbReference type="InterPro" id="IPR012337">
    <property type="entry name" value="RNaseH-like_sf"/>
</dbReference>
<comment type="function">
    <text evidence="1">Involved in the transposition of the insertion sequence.</text>
</comment>
<proteinExistence type="predicted"/>
<protein>
    <submittedName>
        <fullName evidence="3">IS3 family transposase</fullName>
    </submittedName>
</protein>
<dbReference type="PANTHER" id="PTHR46889:SF4">
    <property type="entry name" value="TRANSPOSASE INSO FOR INSERTION SEQUENCE ELEMENT IS911B-RELATED"/>
    <property type="match status" value="1"/>
</dbReference>
<dbReference type="PROSITE" id="PS50994">
    <property type="entry name" value="INTEGRASE"/>
    <property type="match status" value="1"/>
</dbReference>
<sequence length="247" mass="27674">MNVYPFIEAENASGSGNVKRACELLKVSRAAYYTHRAATPSQHERDDAELTAEIVAIHNESNGTYGTPRVHAELRARGRRHSRKRIARLLHTAGLAGRTPKRWRTTTTPDPAATMPTDLLKRDFSCTATNINTRWCGDITYIHTWEGWLYLATVIDLDSRRVVGWATADHLRTDLVADALRNAVARRRPEPGVIFHSDRGCQYTSAQFNALADEQGVRLSVGRKGQCWDNAVAESFFATIKAELLDR</sequence>
<accession>A0ABY8XB16</accession>
<dbReference type="InterPro" id="IPR048020">
    <property type="entry name" value="Transpos_IS3"/>
</dbReference>
<dbReference type="PANTHER" id="PTHR46889">
    <property type="entry name" value="TRANSPOSASE INSF FOR INSERTION SEQUENCE IS3B-RELATED"/>
    <property type="match status" value="1"/>
</dbReference>
<evidence type="ECO:0000256" key="1">
    <source>
        <dbReference type="ARBA" id="ARBA00002286"/>
    </source>
</evidence>
<dbReference type="EMBL" id="CP127173">
    <property type="protein sequence ID" value="WIV52538.1"/>
    <property type="molecule type" value="Genomic_DNA"/>
</dbReference>
<dbReference type="InterPro" id="IPR025948">
    <property type="entry name" value="HTH-like_dom"/>
</dbReference>
<dbReference type="NCBIfam" id="NF033516">
    <property type="entry name" value="transpos_IS3"/>
    <property type="match status" value="1"/>
</dbReference>
<dbReference type="Gene3D" id="3.30.420.10">
    <property type="entry name" value="Ribonuclease H-like superfamily/Ribonuclease H"/>
    <property type="match status" value="1"/>
</dbReference>
<dbReference type="Proteomes" id="UP001227101">
    <property type="component" value="Chromosome"/>
</dbReference>
<evidence type="ECO:0000313" key="4">
    <source>
        <dbReference type="Proteomes" id="UP001227101"/>
    </source>
</evidence>
<reference evidence="3 4" key="1">
    <citation type="submission" date="2023-06" db="EMBL/GenBank/DDBJ databases">
        <authorList>
            <person name="Oyuntsetseg B."/>
            <person name="Kim S.B."/>
        </authorList>
    </citation>
    <scope>NUCLEOTIDE SEQUENCE [LARGE SCALE GENOMIC DNA]</scope>
    <source>
        <strain evidence="3 4">2-2</strain>
    </source>
</reference>
<dbReference type="Pfam" id="PF00665">
    <property type="entry name" value="rve"/>
    <property type="match status" value="1"/>
</dbReference>
<dbReference type="SUPFAM" id="SSF53098">
    <property type="entry name" value="Ribonuclease H-like"/>
    <property type="match status" value="1"/>
</dbReference>
<evidence type="ECO:0000313" key="3">
    <source>
        <dbReference type="EMBL" id="WIV52538.1"/>
    </source>
</evidence>
<feature type="domain" description="Integrase catalytic" evidence="2">
    <location>
        <begin position="112"/>
        <end position="247"/>
    </location>
</feature>
<dbReference type="InterPro" id="IPR036397">
    <property type="entry name" value="RNaseH_sf"/>
</dbReference>
<organism evidence="3 4">
    <name type="scientific">Amycolatopsis nalaikhensis</name>
    <dbReference type="NCBI Taxonomy" id="715472"/>
    <lineage>
        <taxon>Bacteria</taxon>
        <taxon>Bacillati</taxon>
        <taxon>Actinomycetota</taxon>
        <taxon>Actinomycetes</taxon>
        <taxon>Pseudonocardiales</taxon>
        <taxon>Pseudonocardiaceae</taxon>
        <taxon>Amycolatopsis</taxon>
    </lineage>
</organism>
<evidence type="ECO:0000259" key="2">
    <source>
        <dbReference type="PROSITE" id="PS50994"/>
    </source>
</evidence>
<dbReference type="Pfam" id="PF13276">
    <property type="entry name" value="HTH_21"/>
    <property type="match status" value="1"/>
</dbReference>
<dbReference type="InterPro" id="IPR001584">
    <property type="entry name" value="Integrase_cat-core"/>
</dbReference>
<dbReference type="RefSeq" id="WP_285448853.1">
    <property type="nucleotide sequence ID" value="NZ_CP127173.1"/>
</dbReference>
<name>A0ABY8XB16_9PSEU</name>
<keyword evidence="4" id="KW-1185">Reference proteome</keyword>
<gene>
    <name evidence="3" type="ORF">QP939_26590</name>
</gene>
<dbReference type="InterPro" id="IPR050900">
    <property type="entry name" value="Transposase_IS3/IS150/IS904"/>
</dbReference>